<comment type="caution">
    <text evidence="1">The sequence shown here is derived from an EMBL/GenBank/DDBJ whole genome shotgun (WGS) entry which is preliminary data.</text>
</comment>
<protein>
    <submittedName>
        <fullName evidence="1">Uncharacterized protein</fullName>
    </submittedName>
</protein>
<sequence>MKKNTHNIGNHRPPPPLERDDVVPVRGKACSPKATVIAPAGPRSFFVRTENKKTIRRNRRHLLATKENPSPEVLFSDTGDEPDDEQVSSMTSSEAGHTERAIEQSPPPVALRRSQR</sequence>
<evidence type="ECO:0000313" key="2">
    <source>
        <dbReference type="Proteomes" id="UP000821865"/>
    </source>
</evidence>
<evidence type="ECO:0000313" key="1">
    <source>
        <dbReference type="EMBL" id="KAH7960514.1"/>
    </source>
</evidence>
<reference evidence="1" key="1">
    <citation type="submission" date="2020-05" db="EMBL/GenBank/DDBJ databases">
        <title>Large-scale comparative analyses of tick genomes elucidate their genetic diversity and vector capacities.</title>
        <authorList>
            <person name="Jia N."/>
            <person name="Wang J."/>
            <person name="Shi W."/>
            <person name="Du L."/>
            <person name="Sun Y."/>
            <person name="Zhan W."/>
            <person name="Jiang J."/>
            <person name="Wang Q."/>
            <person name="Zhang B."/>
            <person name="Ji P."/>
            <person name="Sakyi L.B."/>
            <person name="Cui X."/>
            <person name="Yuan T."/>
            <person name="Jiang B."/>
            <person name="Yang W."/>
            <person name="Lam T.T.-Y."/>
            <person name="Chang Q."/>
            <person name="Ding S."/>
            <person name="Wang X."/>
            <person name="Zhu J."/>
            <person name="Ruan X."/>
            <person name="Zhao L."/>
            <person name="Wei J."/>
            <person name="Que T."/>
            <person name="Du C."/>
            <person name="Cheng J."/>
            <person name="Dai P."/>
            <person name="Han X."/>
            <person name="Huang E."/>
            <person name="Gao Y."/>
            <person name="Liu J."/>
            <person name="Shao H."/>
            <person name="Ye R."/>
            <person name="Li L."/>
            <person name="Wei W."/>
            <person name="Wang X."/>
            <person name="Wang C."/>
            <person name="Yang T."/>
            <person name="Huo Q."/>
            <person name="Li W."/>
            <person name="Guo W."/>
            <person name="Chen H."/>
            <person name="Zhou L."/>
            <person name="Ni X."/>
            <person name="Tian J."/>
            <person name="Zhou Y."/>
            <person name="Sheng Y."/>
            <person name="Liu T."/>
            <person name="Pan Y."/>
            <person name="Xia L."/>
            <person name="Li J."/>
            <person name="Zhao F."/>
            <person name="Cao W."/>
        </authorList>
    </citation>
    <scope>NUCLEOTIDE SEQUENCE</scope>
    <source>
        <strain evidence="1">Dsil-2018</strain>
    </source>
</reference>
<keyword evidence="2" id="KW-1185">Reference proteome</keyword>
<dbReference type="EMBL" id="CM023472">
    <property type="protein sequence ID" value="KAH7960514.1"/>
    <property type="molecule type" value="Genomic_DNA"/>
</dbReference>
<gene>
    <name evidence="1" type="ORF">HPB49_020869</name>
</gene>
<name>A0ACB8D7T7_DERSI</name>
<proteinExistence type="predicted"/>
<accession>A0ACB8D7T7</accession>
<dbReference type="Proteomes" id="UP000821865">
    <property type="component" value="Chromosome 3"/>
</dbReference>
<organism evidence="1 2">
    <name type="scientific">Dermacentor silvarum</name>
    <name type="common">Tick</name>
    <dbReference type="NCBI Taxonomy" id="543639"/>
    <lineage>
        <taxon>Eukaryota</taxon>
        <taxon>Metazoa</taxon>
        <taxon>Ecdysozoa</taxon>
        <taxon>Arthropoda</taxon>
        <taxon>Chelicerata</taxon>
        <taxon>Arachnida</taxon>
        <taxon>Acari</taxon>
        <taxon>Parasitiformes</taxon>
        <taxon>Ixodida</taxon>
        <taxon>Ixodoidea</taxon>
        <taxon>Ixodidae</taxon>
        <taxon>Rhipicephalinae</taxon>
        <taxon>Dermacentor</taxon>
    </lineage>
</organism>